<dbReference type="InterPro" id="IPR002931">
    <property type="entry name" value="Transglutaminase-like"/>
</dbReference>
<name>A0A1M6VVT6_9FIRM</name>
<feature type="chain" id="PRO_5012319484" evidence="1">
    <location>
        <begin position="24"/>
        <end position="278"/>
    </location>
</feature>
<dbReference type="PANTHER" id="PTHR46333:SF2">
    <property type="entry name" value="CYTOKINESIS PROTEIN 3"/>
    <property type="match status" value="1"/>
</dbReference>
<dbReference type="Pfam" id="PF01841">
    <property type="entry name" value="Transglut_core"/>
    <property type="match status" value="1"/>
</dbReference>
<keyword evidence="1" id="KW-0732">Signal</keyword>
<gene>
    <name evidence="3" type="ORF">SAMN02745136_03527</name>
</gene>
<feature type="domain" description="Transglutaminase-like" evidence="2">
    <location>
        <begin position="169"/>
        <end position="225"/>
    </location>
</feature>
<dbReference type="Proteomes" id="UP000184386">
    <property type="component" value="Unassembled WGS sequence"/>
</dbReference>
<dbReference type="EMBL" id="FRAC01000018">
    <property type="protein sequence ID" value="SHK85529.1"/>
    <property type="molecule type" value="Genomic_DNA"/>
</dbReference>
<organism evidence="3 4">
    <name type="scientific">Anaerocolumna jejuensis DSM 15929</name>
    <dbReference type="NCBI Taxonomy" id="1121322"/>
    <lineage>
        <taxon>Bacteria</taxon>
        <taxon>Bacillati</taxon>
        <taxon>Bacillota</taxon>
        <taxon>Clostridia</taxon>
        <taxon>Lachnospirales</taxon>
        <taxon>Lachnospiraceae</taxon>
        <taxon>Anaerocolumna</taxon>
    </lineage>
</organism>
<sequence>MQKRVLIIIFMICILAAPVTVDAKSYTSKEEVYQIIRKNILAHKEKFSIEMNIEVMNEIKRNSDLLNKAADIDSKKTSKDGDYLRFSVSEWATNWQWYTNGRTADLNLTVKYRNTVSQEKKLDTEIKRVLKALKLDGKSDYAKVKKVHDYIIKKTIYDQTLKKHTAYDALIGKSAVCDGYTLAAYRLLTDAGVMTRVITGWAAGNLHSWNIVQVGDKWYNLDLTWDDPITDTGEQILTYDYFLKNNNDFINHRRDSMYRTNAFNIKYPIAIESYEMRN</sequence>
<evidence type="ECO:0000256" key="1">
    <source>
        <dbReference type="SAM" id="SignalP"/>
    </source>
</evidence>
<feature type="signal peptide" evidence="1">
    <location>
        <begin position="1"/>
        <end position="23"/>
    </location>
</feature>
<dbReference type="RefSeq" id="WP_073278162.1">
    <property type="nucleotide sequence ID" value="NZ_FRAC01000018.1"/>
</dbReference>
<accession>A0A1M6VVT6</accession>
<evidence type="ECO:0000313" key="4">
    <source>
        <dbReference type="Proteomes" id="UP000184386"/>
    </source>
</evidence>
<evidence type="ECO:0000313" key="3">
    <source>
        <dbReference type="EMBL" id="SHK85529.1"/>
    </source>
</evidence>
<dbReference type="Gene3D" id="3.10.620.30">
    <property type="match status" value="1"/>
</dbReference>
<protein>
    <submittedName>
        <fullName evidence="3">Transglutaminase-like superfamily protein</fullName>
    </submittedName>
</protein>
<proteinExistence type="predicted"/>
<dbReference type="AlphaFoldDB" id="A0A1M6VVT6"/>
<dbReference type="PANTHER" id="PTHR46333">
    <property type="entry name" value="CYTOKINESIS PROTEIN 3"/>
    <property type="match status" value="1"/>
</dbReference>
<dbReference type="SUPFAM" id="SSF54001">
    <property type="entry name" value="Cysteine proteinases"/>
    <property type="match status" value="1"/>
</dbReference>
<evidence type="ECO:0000259" key="2">
    <source>
        <dbReference type="SMART" id="SM00460"/>
    </source>
</evidence>
<dbReference type="InterPro" id="IPR038765">
    <property type="entry name" value="Papain-like_cys_pep_sf"/>
</dbReference>
<keyword evidence="4" id="KW-1185">Reference proteome</keyword>
<dbReference type="STRING" id="1121322.SAMN02745136_03527"/>
<dbReference type="InterPro" id="IPR052557">
    <property type="entry name" value="CAP/Cytokinesis_protein"/>
</dbReference>
<dbReference type="SMART" id="SM00460">
    <property type="entry name" value="TGc"/>
    <property type="match status" value="1"/>
</dbReference>
<reference evidence="3 4" key="1">
    <citation type="submission" date="2016-11" db="EMBL/GenBank/DDBJ databases">
        <authorList>
            <person name="Jaros S."/>
            <person name="Januszkiewicz K."/>
            <person name="Wedrychowicz H."/>
        </authorList>
    </citation>
    <scope>NUCLEOTIDE SEQUENCE [LARGE SCALE GENOMIC DNA]</scope>
    <source>
        <strain evidence="3 4">DSM 15929</strain>
    </source>
</reference>
<dbReference type="GO" id="GO:0005737">
    <property type="term" value="C:cytoplasm"/>
    <property type="evidence" value="ECO:0007669"/>
    <property type="project" value="TreeGrafter"/>
</dbReference>